<accession>A0A1I2L9F7</accession>
<organism evidence="4 5">
    <name type="scientific">Actinopolymorpha cephalotaxi</name>
    <dbReference type="NCBI Taxonomy" id="504797"/>
    <lineage>
        <taxon>Bacteria</taxon>
        <taxon>Bacillati</taxon>
        <taxon>Actinomycetota</taxon>
        <taxon>Actinomycetes</taxon>
        <taxon>Propionibacteriales</taxon>
        <taxon>Actinopolymorphaceae</taxon>
        <taxon>Actinopolymorpha</taxon>
    </lineage>
</organism>
<evidence type="ECO:0008006" key="7">
    <source>
        <dbReference type="Google" id="ProtNLM"/>
    </source>
</evidence>
<feature type="compositionally biased region" description="Polar residues" evidence="1">
    <location>
        <begin position="369"/>
        <end position="380"/>
    </location>
</feature>
<dbReference type="EMBL" id="JACBZA010000001">
    <property type="protein sequence ID" value="NYH85007.1"/>
    <property type="molecule type" value="Genomic_DNA"/>
</dbReference>
<evidence type="ECO:0000313" key="4">
    <source>
        <dbReference type="EMBL" id="SFF75865.1"/>
    </source>
</evidence>
<dbReference type="Proteomes" id="UP000533017">
    <property type="component" value="Unassembled WGS sequence"/>
</dbReference>
<evidence type="ECO:0000256" key="1">
    <source>
        <dbReference type="SAM" id="MobiDB-lite"/>
    </source>
</evidence>
<feature type="compositionally biased region" description="Low complexity" evidence="1">
    <location>
        <begin position="343"/>
        <end position="357"/>
    </location>
</feature>
<gene>
    <name evidence="3" type="ORF">FHR37_003858</name>
    <name evidence="4" type="ORF">SAMN05421678_10223</name>
</gene>
<dbReference type="Proteomes" id="UP000199052">
    <property type="component" value="Unassembled WGS sequence"/>
</dbReference>
<feature type="chain" id="PRO_5011664257" description="Polymorphic outer membrane protein repeat-containing protein" evidence="2">
    <location>
        <begin position="29"/>
        <end position="380"/>
    </location>
</feature>
<dbReference type="InterPro" id="IPR011050">
    <property type="entry name" value="Pectin_lyase_fold/virulence"/>
</dbReference>
<dbReference type="EMBL" id="FOOI01000002">
    <property type="protein sequence ID" value="SFF75865.1"/>
    <property type="molecule type" value="Genomic_DNA"/>
</dbReference>
<dbReference type="RefSeq" id="WP_139238811.1">
    <property type="nucleotide sequence ID" value="NZ_FOOI01000002.1"/>
</dbReference>
<proteinExistence type="predicted"/>
<feature type="compositionally biased region" description="Polar residues" evidence="1">
    <location>
        <begin position="275"/>
        <end position="303"/>
    </location>
</feature>
<reference evidence="3 6" key="2">
    <citation type="submission" date="2020-07" db="EMBL/GenBank/DDBJ databases">
        <title>Sequencing the genomes of 1000 actinobacteria strains.</title>
        <authorList>
            <person name="Klenk H.-P."/>
        </authorList>
    </citation>
    <scope>NUCLEOTIDE SEQUENCE [LARGE SCALE GENOMIC DNA]</scope>
    <source>
        <strain evidence="3 6">DSM 45117</strain>
    </source>
</reference>
<keyword evidence="2" id="KW-0732">Signal</keyword>
<sequence length="380" mass="38077">MRKIRIRHAAVAGVLGLAAAAVPVVANADTTTDVSCDSAALIDAINNAAPGDTLNLAAGCNYILNDSTGALPEISVPLTIHGFGSTIQRDPSASPFRLFTVNSTFNLDRVTLAGGDASASPGGFGGAVAVFSGTTNLTRVTIQNNRGNFSGGLGGVSGTIVTVSRSRIQNNFALVNGGGAANDGTMSLTDTVVTDNHAGQKGGGLANDGRLTVTRTTVNSNVADNVGGGIANLSPGTVSLIQSVVNNNTSNNAPGGIDNEAGAGAVTLSNSVVRGNTPTNCSPTPVSGCTDRQSIVPPTTCSPGASGPGREATGWTGQPSPHKVSPHKVSPHKGKVGSDKPGRTMMSSTSGTTPHHGAASGHDRRHVESSQAESTRSAER</sequence>
<dbReference type="STRING" id="504797.SAMN05421678_10223"/>
<feature type="compositionally biased region" description="Basic residues" evidence="1">
    <location>
        <begin position="324"/>
        <end position="335"/>
    </location>
</feature>
<reference evidence="4 5" key="1">
    <citation type="submission" date="2016-10" db="EMBL/GenBank/DDBJ databases">
        <authorList>
            <person name="de Groot N.N."/>
        </authorList>
    </citation>
    <scope>NUCLEOTIDE SEQUENCE [LARGE SCALE GENOMIC DNA]</scope>
    <source>
        <strain evidence="4 5">CPCC 202808</strain>
    </source>
</reference>
<feature type="signal peptide" evidence="2">
    <location>
        <begin position="1"/>
        <end position="28"/>
    </location>
</feature>
<dbReference type="OrthoDB" id="3523774at2"/>
<dbReference type="SUPFAM" id="SSF51126">
    <property type="entry name" value="Pectin lyase-like"/>
    <property type="match status" value="1"/>
</dbReference>
<feature type="region of interest" description="Disordered" evidence="1">
    <location>
        <begin position="275"/>
        <end position="380"/>
    </location>
</feature>
<dbReference type="AlphaFoldDB" id="A0A1I2L9F7"/>
<evidence type="ECO:0000313" key="3">
    <source>
        <dbReference type="EMBL" id="NYH85007.1"/>
    </source>
</evidence>
<evidence type="ECO:0000313" key="6">
    <source>
        <dbReference type="Proteomes" id="UP000533017"/>
    </source>
</evidence>
<evidence type="ECO:0000313" key="5">
    <source>
        <dbReference type="Proteomes" id="UP000199052"/>
    </source>
</evidence>
<name>A0A1I2L9F7_9ACTN</name>
<protein>
    <recommendedName>
        <fullName evidence="7">Polymorphic outer membrane protein repeat-containing protein</fullName>
    </recommendedName>
</protein>
<evidence type="ECO:0000256" key="2">
    <source>
        <dbReference type="SAM" id="SignalP"/>
    </source>
</evidence>
<keyword evidence="6" id="KW-1185">Reference proteome</keyword>